<evidence type="ECO:0000313" key="2">
    <source>
        <dbReference type="Proteomes" id="UP000271624"/>
    </source>
</evidence>
<dbReference type="InterPro" id="IPR035965">
    <property type="entry name" value="PAS-like_dom_sf"/>
</dbReference>
<dbReference type="OrthoDB" id="512835at2"/>
<accession>A0A433VBC8</accession>
<dbReference type="EMBL" id="RSCL01000013">
    <property type="protein sequence ID" value="RUT03378.1"/>
    <property type="molecule type" value="Genomic_DNA"/>
</dbReference>
<keyword evidence="2" id="KW-1185">Reference proteome</keyword>
<gene>
    <name evidence="1" type="ORF">DSM106972_050170</name>
</gene>
<evidence type="ECO:0000313" key="1">
    <source>
        <dbReference type="EMBL" id="RUT03378.1"/>
    </source>
</evidence>
<reference evidence="1" key="1">
    <citation type="submission" date="2018-12" db="EMBL/GenBank/DDBJ databases">
        <authorList>
            <person name="Will S."/>
            <person name="Neumann-Schaal M."/>
            <person name="Henke P."/>
        </authorList>
    </citation>
    <scope>NUCLEOTIDE SEQUENCE</scope>
    <source>
        <strain evidence="1">PCC 7102</strain>
    </source>
</reference>
<name>A0A433VBC8_9CYAN</name>
<dbReference type="Gene3D" id="3.30.450.20">
    <property type="entry name" value="PAS domain"/>
    <property type="match status" value="1"/>
</dbReference>
<dbReference type="Proteomes" id="UP000271624">
    <property type="component" value="Unassembled WGS sequence"/>
</dbReference>
<evidence type="ECO:0008006" key="3">
    <source>
        <dbReference type="Google" id="ProtNLM"/>
    </source>
</evidence>
<organism evidence="1 2">
    <name type="scientific">Dulcicalothrix desertica PCC 7102</name>
    <dbReference type="NCBI Taxonomy" id="232991"/>
    <lineage>
        <taxon>Bacteria</taxon>
        <taxon>Bacillati</taxon>
        <taxon>Cyanobacteriota</taxon>
        <taxon>Cyanophyceae</taxon>
        <taxon>Nostocales</taxon>
        <taxon>Calotrichaceae</taxon>
        <taxon>Dulcicalothrix</taxon>
    </lineage>
</organism>
<proteinExistence type="predicted"/>
<reference evidence="1" key="2">
    <citation type="journal article" date="2019" name="Genome Biol. Evol.">
        <title>Day and night: Metabolic profiles and evolutionary relationships of six axenic non-marine cyanobacteria.</title>
        <authorList>
            <person name="Will S.E."/>
            <person name="Henke P."/>
            <person name="Boedeker C."/>
            <person name="Huang S."/>
            <person name="Brinkmann H."/>
            <person name="Rohde M."/>
            <person name="Jarek M."/>
            <person name="Friedl T."/>
            <person name="Seufert S."/>
            <person name="Schumacher M."/>
            <person name="Overmann J."/>
            <person name="Neumann-Schaal M."/>
            <person name="Petersen J."/>
        </authorList>
    </citation>
    <scope>NUCLEOTIDE SEQUENCE [LARGE SCALE GENOMIC DNA]</scope>
    <source>
        <strain evidence="1">PCC 7102</strain>
    </source>
</reference>
<dbReference type="SUPFAM" id="SSF55785">
    <property type="entry name" value="PYP-like sensor domain (PAS domain)"/>
    <property type="match status" value="1"/>
</dbReference>
<dbReference type="AlphaFoldDB" id="A0A433VBC8"/>
<protein>
    <recommendedName>
        <fullName evidence="3">PAS domain-containing protein</fullName>
    </recommendedName>
</protein>
<sequence>MDFYDNGLLEINLHLGYGLHENCLFNNLNIGCAIQAEFCVNEYGQFTYINDAMCCLSEYSRQELLEMTLVDIDTSLVSQNWDDIWNLLKKNGSTKLLSHYQTKTNLTVNVSVSICYVKQNLVEFACAFVSHTILHQSSKQLIPALFV</sequence>
<comment type="caution">
    <text evidence="1">The sequence shown here is derived from an EMBL/GenBank/DDBJ whole genome shotgun (WGS) entry which is preliminary data.</text>
</comment>
<dbReference type="RefSeq" id="WP_127083356.1">
    <property type="nucleotide sequence ID" value="NZ_RSCL01000013.1"/>
</dbReference>